<feature type="transmembrane region" description="Helical" evidence="7">
    <location>
        <begin position="658"/>
        <end position="678"/>
    </location>
</feature>
<evidence type="ECO:0008006" key="10">
    <source>
        <dbReference type="Google" id="ProtNLM"/>
    </source>
</evidence>
<feature type="transmembrane region" description="Helical" evidence="7">
    <location>
        <begin position="873"/>
        <end position="893"/>
    </location>
</feature>
<reference evidence="8" key="1">
    <citation type="submission" date="2021-01" db="EMBL/GenBank/DDBJ databases">
        <authorList>
            <person name="Bezrukov I."/>
        </authorList>
    </citation>
    <scope>NUCLEOTIDE SEQUENCE</scope>
</reference>
<feature type="transmembrane region" description="Helical" evidence="7">
    <location>
        <begin position="1051"/>
        <end position="1071"/>
    </location>
</feature>
<feature type="transmembrane region" description="Helical" evidence="7">
    <location>
        <begin position="326"/>
        <end position="346"/>
    </location>
</feature>
<feature type="transmembrane region" description="Helical" evidence="7">
    <location>
        <begin position="843"/>
        <end position="861"/>
    </location>
</feature>
<evidence type="ECO:0000256" key="3">
    <source>
        <dbReference type="ARBA" id="ARBA00022448"/>
    </source>
</evidence>
<name>A0A8S2AQK1_ARAAE</name>
<dbReference type="EMBL" id="LR999456">
    <property type="protein sequence ID" value="CAE6137064.1"/>
    <property type="molecule type" value="Genomic_DNA"/>
</dbReference>
<dbReference type="GO" id="GO:0005886">
    <property type="term" value="C:plasma membrane"/>
    <property type="evidence" value="ECO:0007669"/>
    <property type="project" value="TreeGrafter"/>
</dbReference>
<organism evidence="8 9">
    <name type="scientific">Arabidopsis arenosa</name>
    <name type="common">Sand rock-cress</name>
    <name type="synonym">Cardaminopsis arenosa</name>
    <dbReference type="NCBI Taxonomy" id="38785"/>
    <lineage>
        <taxon>Eukaryota</taxon>
        <taxon>Viridiplantae</taxon>
        <taxon>Streptophyta</taxon>
        <taxon>Embryophyta</taxon>
        <taxon>Tracheophyta</taxon>
        <taxon>Spermatophyta</taxon>
        <taxon>Magnoliopsida</taxon>
        <taxon>eudicotyledons</taxon>
        <taxon>Gunneridae</taxon>
        <taxon>Pentapetalae</taxon>
        <taxon>rosids</taxon>
        <taxon>malvids</taxon>
        <taxon>Brassicales</taxon>
        <taxon>Brassicaceae</taxon>
        <taxon>Camelineae</taxon>
        <taxon>Arabidopsis</taxon>
    </lineage>
</organism>
<feature type="transmembrane region" description="Helical" evidence="7">
    <location>
        <begin position="545"/>
        <end position="567"/>
    </location>
</feature>
<evidence type="ECO:0000313" key="8">
    <source>
        <dbReference type="EMBL" id="CAE6137064.1"/>
    </source>
</evidence>
<evidence type="ECO:0000313" key="9">
    <source>
        <dbReference type="Proteomes" id="UP000682877"/>
    </source>
</evidence>
<comment type="subcellular location">
    <subcellularLocation>
        <location evidence="1">Membrane</location>
        <topology evidence="1">Multi-pass membrane protein</topology>
    </subcellularLocation>
</comment>
<comment type="similarity">
    <text evidence="2">Belongs to the SLC29A/ENT transporter (TC 2.A.57) family.</text>
</comment>
<feature type="transmembrane region" description="Helical" evidence="7">
    <location>
        <begin position="684"/>
        <end position="701"/>
    </location>
</feature>
<evidence type="ECO:0000256" key="4">
    <source>
        <dbReference type="ARBA" id="ARBA00022692"/>
    </source>
</evidence>
<evidence type="ECO:0000256" key="1">
    <source>
        <dbReference type="ARBA" id="ARBA00004141"/>
    </source>
</evidence>
<sequence>MADGYENQAPENLQGKYQAMVVCCILGIGSLVSWNSMLTIADYYYQVFPDYHPSRVLTLVYQPIALGTIMILAYHESKISTRKRILTGYILFTISTFLLIVLDLTTKGHGGIEHYIVLCAIVASFGLADATVKGGLVGDLSLMCPELIQSYIAGSGMAGALTSVLRLITKAAFEKSNNRLRKGAMIFLAISTFIEFLCVMLYAYVFPKLPIVKYYRRKAAFEGSKTVVADLAAAGIQNQSDLTDDDSKNQRLSKKELLLQNIDHAVNLFLIYVLTLSIFPGFLYENTGQHGLGDWYALILVTTYNFWDLVGRYAPLLNWLKVENRTALTITVLSRYFLVPAFYFTAKYGDKGWMIMLVSILGITTGHLTVCIMTIAPKGYKGLCSFELSITISKMADRYENQAPEKLQGKYQAMVVCCILGIGSLVSWNSMLTIADYYYQVFPDYHPSRVLTLVYQPFALGTIVILAYHESKINTRKRNLIGYILFTISTFLLIVLDLATKGHGGIGPYIGLCAVVASFGLADATVQGGMIGDLSLMCPELVQSFMGGLAVAGALTSALRLITKAAFEKTNDGLRKGAMMFLAISTFIEFLCVMLYAYVFPKLPIVKYYRRKAASEGSKTVSADLAAAGIQNQSDLTDDDSKNQRLSNKELLIQNIDYAVNLFLIYVCTLSIFPGFLYENTGQHGLGAWYALVLVAMYNCWDLVGRYTPLVKWLKIENRKLITIAVLSRYLLIPAFYFTAKYGDQGWMIMLVSVLGLTNGHLTVCILTTAPNGYKDCSFELSVTISKMADRYEHQAPEKLQGKYQAMVVYCILGIGSLVSWNSMLSIADYYYKVFPHYHPSRVLTLVYQPFALGTIVILAYHESKISTRKRNLIGYILYTISTFLLIVLDLATKGRGGIGPYIGLCAVVASFGLADATVQGGMIGDLSLMCPELVQSFMGGLAVAGALTSALRLITKAAFEKTNNGLRKGALMFLAISTFIDLLCVMLYTYVLPKLPIVKYYRRKAASEGSKTVSADLAAAGIQNQSGLTDDDSKNQRLSKKELLIQNVDYAVNLFLIYVCTLSIFPGFLYENTGHHGLGAWYALVLVAMYNFWDLVGRYTPLVKWLKVENRKVITSAVLSRYLLIPAFYFTAKYGDQGWMIMLVSVLGLTNGHLTVCIMTIAPKGYKGPEQNALGNLLVIFLLGGIFAGVALDWLWLIGKKNAF</sequence>
<dbReference type="SUPFAM" id="SSF103473">
    <property type="entry name" value="MFS general substrate transporter"/>
    <property type="match status" value="1"/>
</dbReference>
<keyword evidence="3" id="KW-0813">Transport</keyword>
<protein>
    <recommendedName>
        <fullName evidence="10">Equilibrative nucleotide transporter 3</fullName>
    </recommendedName>
</protein>
<accession>A0A8S2AQK1</accession>
<keyword evidence="5 7" id="KW-1133">Transmembrane helix</keyword>
<feature type="transmembrane region" description="Helical" evidence="7">
    <location>
        <begin position="807"/>
        <end position="831"/>
    </location>
</feature>
<gene>
    <name evidence="8" type="ORF">AARE701A_LOCUS16884</name>
</gene>
<dbReference type="Proteomes" id="UP000682877">
    <property type="component" value="Chromosome 6"/>
</dbReference>
<feature type="transmembrane region" description="Helical" evidence="7">
    <location>
        <begin position="450"/>
        <end position="468"/>
    </location>
</feature>
<feature type="transmembrane region" description="Helical" evidence="7">
    <location>
        <begin position="1077"/>
        <end position="1094"/>
    </location>
</feature>
<feature type="transmembrane region" description="Helical" evidence="7">
    <location>
        <begin position="185"/>
        <end position="206"/>
    </location>
</feature>
<dbReference type="Pfam" id="PF01733">
    <property type="entry name" value="Nucleoside_tran"/>
    <property type="match status" value="3"/>
</dbReference>
<feature type="transmembrane region" description="Helical" evidence="7">
    <location>
        <begin position="1175"/>
        <end position="1198"/>
    </location>
</feature>
<feature type="transmembrane region" description="Helical" evidence="7">
    <location>
        <begin position="746"/>
        <end position="767"/>
    </location>
</feature>
<feature type="transmembrane region" description="Helical" evidence="7">
    <location>
        <begin position="265"/>
        <end position="283"/>
    </location>
</feature>
<feature type="transmembrane region" description="Helical" evidence="7">
    <location>
        <begin position="21"/>
        <end position="44"/>
    </location>
</feature>
<feature type="transmembrane region" description="Helical" evidence="7">
    <location>
        <begin position="579"/>
        <end position="600"/>
    </location>
</feature>
<dbReference type="GO" id="GO:0005337">
    <property type="term" value="F:nucleoside transmembrane transporter activity"/>
    <property type="evidence" value="ECO:0007669"/>
    <property type="project" value="InterPro"/>
</dbReference>
<evidence type="ECO:0000256" key="6">
    <source>
        <dbReference type="ARBA" id="ARBA00023136"/>
    </source>
</evidence>
<feature type="transmembrane region" description="Helical" evidence="7">
    <location>
        <begin position="972"/>
        <end position="994"/>
    </location>
</feature>
<feature type="transmembrane region" description="Helical" evidence="7">
    <location>
        <begin position="411"/>
        <end position="430"/>
    </location>
</feature>
<feature type="transmembrane region" description="Helical" evidence="7">
    <location>
        <begin position="506"/>
        <end position="524"/>
    </location>
</feature>
<evidence type="ECO:0000256" key="2">
    <source>
        <dbReference type="ARBA" id="ARBA00007965"/>
    </source>
</evidence>
<feature type="transmembrane region" description="Helical" evidence="7">
    <location>
        <begin position="151"/>
        <end position="173"/>
    </location>
</feature>
<dbReference type="InterPro" id="IPR002259">
    <property type="entry name" value="Eqnu_transpt"/>
</dbReference>
<feature type="transmembrane region" description="Helical" evidence="7">
    <location>
        <begin position="112"/>
        <end position="130"/>
    </location>
</feature>
<feature type="transmembrane region" description="Helical" evidence="7">
    <location>
        <begin position="56"/>
        <end position="74"/>
    </location>
</feature>
<dbReference type="InterPro" id="IPR036259">
    <property type="entry name" value="MFS_trans_sf"/>
</dbReference>
<feature type="transmembrane region" description="Helical" evidence="7">
    <location>
        <begin position="721"/>
        <end position="740"/>
    </location>
</feature>
<evidence type="ECO:0000256" key="7">
    <source>
        <dbReference type="SAM" id="Phobius"/>
    </source>
</evidence>
<feature type="transmembrane region" description="Helical" evidence="7">
    <location>
        <begin position="86"/>
        <end position="106"/>
    </location>
</feature>
<feature type="transmembrane region" description="Helical" evidence="7">
    <location>
        <begin position="938"/>
        <end position="960"/>
    </location>
</feature>
<evidence type="ECO:0000256" key="5">
    <source>
        <dbReference type="ARBA" id="ARBA00022989"/>
    </source>
</evidence>
<keyword evidence="4 7" id="KW-0812">Transmembrane</keyword>
<feature type="transmembrane region" description="Helical" evidence="7">
    <location>
        <begin position="480"/>
        <end position="500"/>
    </location>
</feature>
<keyword evidence="6 7" id="KW-0472">Membrane</keyword>
<dbReference type="PANTHER" id="PTHR10332">
    <property type="entry name" value="EQUILIBRATIVE NUCLEOSIDE TRANSPORTER"/>
    <property type="match status" value="1"/>
</dbReference>
<keyword evidence="9" id="KW-1185">Reference proteome</keyword>
<dbReference type="AlphaFoldDB" id="A0A8S2AQK1"/>
<feature type="transmembrane region" description="Helical" evidence="7">
    <location>
        <begin position="295"/>
        <end position="314"/>
    </location>
</feature>
<proteinExistence type="inferred from homology"/>
<feature type="transmembrane region" description="Helical" evidence="7">
    <location>
        <begin position="352"/>
        <end position="376"/>
    </location>
</feature>
<dbReference type="PANTHER" id="PTHR10332:SF38">
    <property type="entry name" value="EQUILIBRATIVE NUCLEOTIDE TRANSPORTER 3-RELATED"/>
    <property type="match status" value="1"/>
</dbReference>
<feature type="transmembrane region" description="Helical" evidence="7">
    <location>
        <begin position="1139"/>
        <end position="1163"/>
    </location>
</feature>
<feature type="transmembrane region" description="Helical" evidence="7">
    <location>
        <begin position="899"/>
        <end position="917"/>
    </location>
</feature>